<dbReference type="AlphaFoldDB" id="A0A0D3M5T0"/>
<dbReference type="PROSITE" id="PS00783">
    <property type="entry name" value="RIBOSOMAL_L13"/>
    <property type="match status" value="1"/>
</dbReference>
<dbReference type="GeneID" id="24121214"/>
<dbReference type="PANTHER" id="PTHR11545:SF41">
    <property type="entry name" value="50S RIBOSOMAL PROTEIN L13, CHLOROPLASTIC"/>
    <property type="match status" value="1"/>
</dbReference>
<comment type="similarity">
    <text evidence="1 4">Belongs to the universal ribosomal protein uL13 family.</text>
</comment>
<dbReference type="RefSeq" id="YP_009131367.1">
    <property type="nucleotide sequence ID" value="NC_026851.1"/>
</dbReference>
<dbReference type="Gene3D" id="3.90.1180.10">
    <property type="entry name" value="Ribosomal protein L13"/>
    <property type="match status" value="1"/>
</dbReference>
<dbReference type="GO" id="GO:0017148">
    <property type="term" value="P:negative regulation of translation"/>
    <property type="evidence" value="ECO:0007669"/>
    <property type="project" value="TreeGrafter"/>
</dbReference>
<keyword evidence="3 4" id="KW-0687">Ribonucleoprotein</keyword>
<dbReference type="NCBIfam" id="TIGR01066">
    <property type="entry name" value="rplM_bact"/>
    <property type="match status" value="1"/>
</dbReference>
<evidence type="ECO:0000256" key="4">
    <source>
        <dbReference type="RuleBase" id="RU003877"/>
    </source>
</evidence>
<reference evidence="5" key="1">
    <citation type="journal article" date="2015" name="Sci. Rep.">
        <title>Updating algal evolutionary relationships through plastid genome sequencing: did alveolate plastids emerge through endosymbiosis of an ochrophyte?</title>
        <authorList>
            <person name="Sevcikova T."/>
            <person name="Horak A."/>
            <person name="Klimes V."/>
            <person name="Zbrankova V."/>
            <person name="Demir-Hilton E."/>
            <person name="Sudek S."/>
            <person name="Jenkins J."/>
            <person name="Schmutz J."/>
            <person name="Pribyl P."/>
            <person name="Fousek J."/>
            <person name="Vlcek C."/>
            <person name="Lang B.F."/>
            <person name="Obornik M."/>
            <person name="Worden A.Z."/>
            <person name="Elias M."/>
        </authorList>
    </citation>
    <scope>NUCLEOTIDE SEQUENCE</scope>
</reference>
<keyword evidence="2 4" id="KW-0689">Ribosomal protein</keyword>
<evidence type="ECO:0000256" key="3">
    <source>
        <dbReference type="ARBA" id="ARBA00023274"/>
    </source>
</evidence>
<dbReference type="InterPro" id="IPR005823">
    <property type="entry name" value="Ribosomal_uL13_bac-type"/>
</dbReference>
<dbReference type="GO" id="GO:0003735">
    <property type="term" value="F:structural constituent of ribosome"/>
    <property type="evidence" value="ECO:0007669"/>
    <property type="project" value="InterPro"/>
</dbReference>
<dbReference type="SUPFAM" id="SSF52161">
    <property type="entry name" value="Ribosomal protein L13"/>
    <property type="match status" value="1"/>
</dbReference>
<dbReference type="Pfam" id="PF00572">
    <property type="entry name" value="Ribosomal_L13"/>
    <property type="match status" value="1"/>
</dbReference>
<dbReference type="HAMAP" id="MF_01366">
    <property type="entry name" value="Ribosomal_uL13"/>
    <property type="match status" value="1"/>
</dbReference>
<dbReference type="GO" id="GO:0003729">
    <property type="term" value="F:mRNA binding"/>
    <property type="evidence" value="ECO:0007669"/>
    <property type="project" value="TreeGrafter"/>
</dbReference>
<evidence type="ECO:0000256" key="2">
    <source>
        <dbReference type="ARBA" id="ARBA00022980"/>
    </source>
</evidence>
<evidence type="ECO:0000313" key="5">
    <source>
        <dbReference type="EMBL" id="AIB04153.1"/>
    </source>
</evidence>
<dbReference type="InterPro" id="IPR036899">
    <property type="entry name" value="Ribosomal_uL13_sf"/>
</dbReference>
<gene>
    <name evidence="5" type="primary">rpl13</name>
</gene>
<dbReference type="GO" id="GO:0006412">
    <property type="term" value="P:translation"/>
    <property type="evidence" value="ECO:0007669"/>
    <property type="project" value="InterPro"/>
</dbReference>
<name>A0A0D3M5T0_9STRA</name>
<dbReference type="InterPro" id="IPR005822">
    <property type="entry name" value="Ribosomal_uL13"/>
</dbReference>
<dbReference type="GO" id="GO:0005762">
    <property type="term" value="C:mitochondrial large ribosomal subunit"/>
    <property type="evidence" value="ECO:0007669"/>
    <property type="project" value="TreeGrafter"/>
</dbReference>
<dbReference type="CDD" id="cd00392">
    <property type="entry name" value="Ribosomal_L13"/>
    <property type="match status" value="1"/>
</dbReference>
<proteinExistence type="inferred from homology"/>
<protein>
    <submittedName>
        <fullName evidence="5">50S ribosomal protein L13</fullName>
    </submittedName>
</protein>
<accession>A0A0D3M5T0</accession>
<dbReference type="EMBL" id="KJ624065">
    <property type="protein sequence ID" value="AIB04153.1"/>
    <property type="molecule type" value="Genomic_DNA"/>
</dbReference>
<geneLocation type="plastid" evidence="5"/>
<sequence>MKDTYITSKHQEEPTWFLIDANNQTLGRLATKVSLILQGKQNRTYSPATKFRNYVIVINADKINLTGRKKTQKVYYSHTGKPGELRQQPFAILHQKFPHRIFELSIKRMLPSGFIKRHIHRRLKVYTGGEHPHISQNPISVDV</sequence>
<organism evidence="5">
    <name type="scientific">Trachydiscus minutus</name>
    <dbReference type="NCBI Taxonomy" id="1032745"/>
    <lineage>
        <taxon>Eukaryota</taxon>
        <taxon>Sar</taxon>
        <taxon>Stramenopiles</taxon>
        <taxon>Ochrophyta</taxon>
        <taxon>Eustigmatophyceae</taxon>
        <taxon>Goniochloridales</taxon>
        <taxon>Goniochloridaceae</taxon>
        <taxon>Trachydiscus</taxon>
    </lineage>
</organism>
<dbReference type="PANTHER" id="PTHR11545">
    <property type="entry name" value="RIBOSOMAL PROTEIN L13"/>
    <property type="match status" value="1"/>
</dbReference>
<evidence type="ECO:0000256" key="1">
    <source>
        <dbReference type="ARBA" id="ARBA00006227"/>
    </source>
</evidence>
<keyword evidence="5" id="KW-0934">Plastid</keyword>
<dbReference type="PIRSF" id="PIRSF002181">
    <property type="entry name" value="Ribosomal_L13"/>
    <property type="match status" value="1"/>
</dbReference>
<dbReference type="InterPro" id="IPR023563">
    <property type="entry name" value="Ribosomal_uL13_CS"/>
</dbReference>